<sequence>MAFPVQPPATSMSTGLNIHDLWRLLEHLDDEDSSALAWLLLAHIRKLRTSLPAMHMVALVWAYWEHLDRLCQAWVLTQPTEEDMEMVRDIVALYPILQNFTSIPVLAIFIRYNLQASGLSRGLATFVAFGVPWLLSIPFYTGRGLDAIAETGGLATSSVINFLVPSVAALRAWLAMPREKICEI</sequence>
<accession>A0A1Q9EZM5</accession>
<evidence type="ECO:0000313" key="3">
    <source>
        <dbReference type="Proteomes" id="UP000186817"/>
    </source>
</evidence>
<dbReference type="Proteomes" id="UP000186817">
    <property type="component" value="Unassembled WGS sequence"/>
</dbReference>
<gene>
    <name evidence="2" type="ORF">AK812_SmicGene3195</name>
</gene>
<keyword evidence="1" id="KW-0472">Membrane</keyword>
<feature type="transmembrane region" description="Helical" evidence="1">
    <location>
        <begin position="153"/>
        <end position="174"/>
    </location>
</feature>
<protein>
    <submittedName>
        <fullName evidence="2">Uncharacterized protein</fullName>
    </submittedName>
</protein>
<feature type="transmembrane region" description="Helical" evidence="1">
    <location>
        <begin position="122"/>
        <end position="141"/>
    </location>
</feature>
<dbReference type="PANTHER" id="PTHR16189">
    <property type="entry name" value="TRANSMEMBRANE PROTEIN 104-RELATED"/>
    <property type="match status" value="1"/>
</dbReference>
<feature type="transmembrane region" description="Helical" evidence="1">
    <location>
        <begin position="91"/>
        <end position="110"/>
    </location>
</feature>
<dbReference type="AlphaFoldDB" id="A0A1Q9EZM5"/>
<reference evidence="2 3" key="1">
    <citation type="submission" date="2016-02" db="EMBL/GenBank/DDBJ databases">
        <title>Genome analysis of coral dinoflagellate symbionts highlights evolutionary adaptations to a symbiotic lifestyle.</title>
        <authorList>
            <person name="Aranda M."/>
            <person name="Li Y."/>
            <person name="Liew Y.J."/>
            <person name="Baumgarten S."/>
            <person name="Simakov O."/>
            <person name="Wilson M."/>
            <person name="Piel J."/>
            <person name="Ashoor H."/>
            <person name="Bougouffa S."/>
            <person name="Bajic V.B."/>
            <person name="Ryu T."/>
            <person name="Ravasi T."/>
            <person name="Bayer T."/>
            <person name="Micklem G."/>
            <person name="Kim H."/>
            <person name="Bhak J."/>
            <person name="Lajeunesse T.C."/>
            <person name="Voolstra C.R."/>
        </authorList>
    </citation>
    <scope>NUCLEOTIDE SEQUENCE [LARGE SCALE GENOMIC DNA]</scope>
    <source>
        <strain evidence="2 3">CCMP2467</strain>
    </source>
</reference>
<proteinExistence type="predicted"/>
<name>A0A1Q9EZM5_SYMMI</name>
<dbReference type="EMBL" id="LSRX01000037">
    <property type="protein sequence ID" value="OLQ12865.1"/>
    <property type="molecule type" value="Genomic_DNA"/>
</dbReference>
<comment type="caution">
    <text evidence="2">The sequence shown here is derived from an EMBL/GenBank/DDBJ whole genome shotgun (WGS) entry which is preliminary data.</text>
</comment>
<keyword evidence="1" id="KW-1133">Transmembrane helix</keyword>
<dbReference type="OrthoDB" id="448244at2759"/>
<evidence type="ECO:0000256" key="1">
    <source>
        <dbReference type="SAM" id="Phobius"/>
    </source>
</evidence>
<organism evidence="2 3">
    <name type="scientific">Symbiodinium microadriaticum</name>
    <name type="common">Dinoflagellate</name>
    <name type="synonym">Zooxanthella microadriatica</name>
    <dbReference type="NCBI Taxonomy" id="2951"/>
    <lineage>
        <taxon>Eukaryota</taxon>
        <taxon>Sar</taxon>
        <taxon>Alveolata</taxon>
        <taxon>Dinophyceae</taxon>
        <taxon>Suessiales</taxon>
        <taxon>Symbiodiniaceae</taxon>
        <taxon>Symbiodinium</taxon>
    </lineage>
</organism>
<dbReference type="PANTHER" id="PTHR16189:SF3">
    <property type="entry name" value="AMINO ACID TRANSPORTER TRANSMEMBRANE DOMAIN-CONTAINING PROTEIN"/>
    <property type="match status" value="1"/>
</dbReference>
<evidence type="ECO:0000313" key="2">
    <source>
        <dbReference type="EMBL" id="OLQ12865.1"/>
    </source>
</evidence>
<keyword evidence="1" id="KW-0812">Transmembrane</keyword>
<keyword evidence="3" id="KW-1185">Reference proteome</keyword>